<reference evidence="3 4" key="1">
    <citation type="submission" date="2022-10" db="EMBL/GenBank/DDBJ databases">
        <title>Comparative genomics and taxonomic characterization of three novel marine species of genus Reichenbachiella exhibiting antioxidant and polysaccharide degradation activities.</title>
        <authorList>
            <person name="Muhammad N."/>
            <person name="Lee Y.-J."/>
            <person name="Ko J."/>
            <person name="Kim S.-G."/>
        </authorList>
    </citation>
    <scope>NUCLEOTIDE SEQUENCE [LARGE SCALE GENOMIC DNA]</scope>
    <source>
        <strain evidence="3 4">ABR2-5</strain>
    </source>
</reference>
<dbReference type="GO" id="GO:0016787">
    <property type="term" value="F:hydrolase activity"/>
    <property type="evidence" value="ECO:0007669"/>
    <property type="project" value="UniProtKB-KW"/>
</dbReference>
<keyword evidence="1" id="KW-0732">Signal</keyword>
<dbReference type="SUPFAM" id="SSF53474">
    <property type="entry name" value="alpha/beta-Hydrolases"/>
    <property type="match status" value="1"/>
</dbReference>
<evidence type="ECO:0000313" key="4">
    <source>
        <dbReference type="Proteomes" id="UP001300692"/>
    </source>
</evidence>
<dbReference type="InterPro" id="IPR029058">
    <property type="entry name" value="AB_hydrolase_fold"/>
</dbReference>
<keyword evidence="3" id="KW-0378">Hydrolase</keyword>
<accession>A0ABT3CQQ3</accession>
<dbReference type="Gene3D" id="3.40.50.1820">
    <property type="entry name" value="alpha/beta hydrolase"/>
    <property type="match status" value="1"/>
</dbReference>
<proteinExistence type="predicted"/>
<dbReference type="PANTHER" id="PTHR12277">
    <property type="entry name" value="ALPHA/BETA HYDROLASE DOMAIN-CONTAINING PROTEIN"/>
    <property type="match status" value="1"/>
</dbReference>
<protein>
    <submittedName>
        <fullName evidence="3">Alpha/beta hydrolase</fullName>
    </submittedName>
</protein>
<evidence type="ECO:0000313" key="3">
    <source>
        <dbReference type="EMBL" id="MCV9385906.1"/>
    </source>
</evidence>
<dbReference type="RefSeq" id="WP_264136689.1">
    <property type="nucleotide sequence ID" value="NZ_JAOYOD010000001.1"/>
</dbReference>
<dbReference type="PANTHER" id="PTHR12277:SF81">
    <property type="entry name" value="PROTEIN ABHD13"/>
    <property type="match status" value="1"/>
</dbReference>
<organism evidence="3 4">
    <name type="scientific">Reichenbachiella ulvae</name>
    <dbReference type="NCBI Taxonomy" id="2980104"/>
    <lineage>
        <taxon>Bacteria</taxon>
        <taxon>Pseudomonadati</taxon>
        <taxon>Bacteroidota</taxon>
        <taxon>Cytophagia</taxon>
        <taxon>Cytophagales</taxon>
        <taxon>Reichenbachiellaceae</taxon>
        <taxon>Reichenbachiella</taxon>
    </lineage>
</organism>
<dbReference type="Pfam" id="PF12146">
    <property type="entry name" value="Hydrolase_4"/>
    <property type="match status" value="1"/>
</dbReference>
<dbReference type="InterPro" id="IPR022742">
    <property type="entry name" value="Hydrolase_4"/>
</dbReference>
<feature type="chain" id="PRO_5047372244" evidence="1">
    <location>
        <begin position="26"/>
        <end position="272"/>
    </location>
</feature>
<gene>
    <name evidence="3" type="ORF">N7U62_04490</name>
</gene>
<feature type="domain" description="Serine aminopeptidase S33" evidence="2">
    <location>
        <begin position="64"/>
        <end position="159"/>
    </location>
</feature>
<keyword evidence="4" id="KW-1185">Reference proteome</keyword>
<feature type="signal peptide" evidence="1">
    <location>
        <begin position="1"/>
        <end position="25"/>
    </location>
</feature>
<dbReference type="EMBL" id="JAOYOD010000001">
    <property type="protein sequence ID" value="MCV9385906.1"/>
    <property type="molecule type" value="Genomic_DNA"/>
</dbReference>
<name>A0ABT3CQQ3_9BACT</name>
<evidence type="ECO:0000256" key="1">
    <source>
        <dbReference type="SAM" id="SignalP"/>
    </source>
</evidence>
<sequence>MTRKSQLLILLFTCLSFSMFALSPAAEYSVLPKDMGLKYESYKVNDGDKLSINCWYMPAPGSYKIVIISHDGTRNMGAHLERAKLFVELGFSVLTYDYRGFGGSSTFPIDPYEFIYKEFFDDLNLVIKDSEKRHGKDLVLYGWGLGASISLHQSYLHSSILGTIADDPYVSFAKLDQKFTAINAAMNTPDLGSPYEPYYFVKKDLSDDFRGILYLHGSNNLLVSDSDMNELFERTKYEFKSIHVFKKSARADNFTLNKHEYSRQVYAFALNL</sequence>
<dbReference type="Proteomes" id="UP001300692">
    <property type="component" value="Unassembled WGS sequence"/>
</dbReference>
<comment type="caution">
    <text evidence="3">The sequence shown here is derived from an EMBL/GenBank/DDBJ whole genome shotgun (WGS) entry which is preliminary data.</text>
</comment>
<evidence type="ECO:0000259" key="2">
    <source>
        <dbReference type="Pfam" id="PF12146"/>
    </source>
</evidence>